<accession>A0A5C5YZV3</accession>
<evidence type="ECO:0000313" key="1">
    <source>
        <dbReference type="EMBL" id="TWT80107.1"/>
    </source>
</evidence>
<keyword evidence="2" id="KW-1185">Reference proteome</keyword>
<protein>
    <submittedName>
        <fullName evidence="1">Uncharacterized protein</fullName>
    </submittedName>
</protein>
<evidence type="ECO:0000313" key="2">
    <source>
        <dbReference type="Proteomes" id="UP000315010"/>
    </source>
</evidence>
<proteinExistence type="predicted"/>
<organism evidence="1 2">
    <name type="scientific">Novipirellula herctigrandis</name>
    <dbReference type="NCBI Taxonomy" id="2527986"/>
    <lineage>
        <taxon>Bacteria</taxon>
        <taxon>Pseudomonadati</taxon>
        <taxon>Planctomycetota</taxon>
        <taxon>Planctomycetia</taxon>
        <taxon>Pirellulales</taxon>
        <taxon>Pirellulaceae</taxon>
        <taxon>Novipirellula</taxon>
    </lineage>
</organism>
<dbReference type="EMBL" id="SJPJ01000001">
    <property type="protein sequence ID" value="TWT80107.1"/>
    <property type="molecule type" value="Genomic_DNA"/>
</dbReference>
<comment type="caution">
    <text evidence="1">The sequence shown here is derived from an EMBL/GenBank/DDBJ whole genome shotgun (WGS) entry which is preliminary data.</text>
</comment>
<dbReference type="OrthoDB" id="254312at2"/>
<dbReference type="Proteomes" id="UP000315010">
    <property type="component" value="Unassembled WGS sequence"/>
</dbReference>
<gene>
    <name evidence="1" type="ORF">CA13_15200</name>
</gene>
<dbReference type="AlphaFoldDB" id="A0A5C5YZV3"/>
<sequence length="273" mass="29839">MNAADSQIRTLLWIGPRHGDSIRPAFDLCESTCEQIAFRSSLEKAMLRVASSVDRIVFSRTNRATFDWNGAIKIATEHPAASVACLLGELCEGAIHNERFAIADANRELEMQTGSQCLFAKWHQSSSVLPKWLAAKPTILAQRVTRPTVAVVATNLASAEPILDGLAGCGTPTMWVRKPNAYQLRNVGRVIWDDSFATATTAKKWHNRISAMDLLPGASHAWMVNCPQTHQIAAARQGGIERIVSKPSPIEAIEQWVSIEKQSEASVPAKMAA</sequence>
<name>A0A5C5YZV3_9BACT</name>
<reference evidence="1 2" key="1">
    <citation type="submission" date="2019-02" db="EMBL/GenBank/DDBJ databases">
        <title>Deep-cultivation of Planctomycetes and their phenomic and genomic characterization uncovers novel biology.</title>
        <authorList>
            <person name="Wiegand S."/>
            <person name="Jogler M."/>
            <person name="Boedeker C."/>
            <person name="Pinto D."/>
            <person name="Vollmers J."/>
            <person name="Rivas-Marin E."/>
            <person name="Kohn T."/>
            <person name="Peeters S.H."/>
            <person name="Heuer A."/>
            <person name="Rast P."/>
            <person name="Oberbeckmann S."/>
            <person name="Bunk B."/>
            <person name="Jeske O."/>
            <person name="Meyerdierks A."/>
            <person name="Storesund J.E."/>
            <person name="Kallscheuer N."/>
            <person name="Luecker S."/>
            <person name="Lage O.M."/>
            <person name="Pohl T."/>
            <person name="Merkel B.J."/>
            <person name="Hornburger P."/>
            <person name="Mueller R.-W."/>
            <person name="Bruemmer F."/>
            <person name="Labrenz M."/>
            <person name="Spormann A.M."/>
            <person name="Op Den Camp H."/>
            <person name="Overmann J."/>
            <person name="Amann R."/>
            <person name="Jetten M.S.M."/>
            <person name="Mascher T."/>
            <person name="Medema M.H."/>
            <person name="Devos D.P."/>
            <person name="Kaster A.-K."/>
            <person name="Ovreas L."/>
            <person name="Rohde M."/>
            <person name="Galperin M.Y."/>
            <person name="Jogler C."/>
        </authorList>
    </citation>
    <scope>NUCLEOTIDE SEQUENCE [LARGE SCALE GENOMIC DNA]</scope>
    <source>
        <strain evidence="1 2">CA13</strain>
    </source>
</reference>
<dbReference type="RefSeq" id="WP_146395194.1">
    <property type="nucleotide sequence ID" value="NZ_SJPJ01000001.1"/>
</dbReference>